<proteinExistence type="predicted"/>
<dbReference type="Gramene" id="Psat07G0240700-T1">
    <property type="protein sequence ID" value="KAI5385785.1"/>
    <property type="gene ID" value="KIW84_072407"/>
</dbReference>
<dbReference type="Proteomes" id="UP001058974">
    <property type="component" value="Chromosome 7"/>
</dbReference>
<organism evidence="1 2">
    <name type="scientific">Pisum sativum</name>
    <name type="common">Garden pea</name>
    <name type="synonym">Lathyrus oleraceus</name>
    <dbReference type="NCBI Taxonomy" id="3888"/>
    <lineage>
        <taxon>Eukaryota</taxon>
        <taxon>Viridiplantae</taxon>
        <taxon>Streptophyta</taxon>
        <taxon>Embryophyta</taxon>
        <taxon>Tracheophyta</taxon>
        <taxon>Spermatophyta</taxon>
        <taxon>Magnoliopsida</taxon>
        <taxon>eudicotyledons</taxon>
        <taxon>Gunneridae</taxon>
        <taxon>Pentapetalae</taxon>
        <taxon>rosids</taxon>
        <taxon>fabids</taxon>
        <taxon>Fabales</taxon>
        <taxon>Fabaceae</taxon>
        <taxon>Papilionoideae</taxon>
        <taxon>50 kb inversion clade</taxon>
        <taxon>NPAAA clade</taxon>
        <taxon>Hologalegina</taxon>
        <taxon>IRL clade</taxon>
        <taxon>Fabeae</taxon>
        <taxon>Lathyrus</taxon>
    </lineage>
</organism>
<sequence>MMRKYVVECAELITSALMDKVMENPYEAEFLMEQALQQEDIVEAILKKVRGFDGASETQDLEVVAEEDILVEATVGAEASNSTYTTVPAEIGKKVGATDRFCKPIVIKLKPAKPATPPAPPSPASSLFAF</sequence>
<protein>
    <submittedName>
        <fullName evidence="1">Uncharacterized protein</fullName>
    </submittedName>
</protein>
<name>A0A9D4VL70_PEA</name>
<comment type="caution">
    <text evidence="1">The sequence shown here is derived from an EMBL/GenBank/DDBJ whole genome shotgun (WGS) entry which is preliminary data.</text>
</comment>
<evidence type="ECO:0000313" key="1">
    <source>
        <dbReference type="EMBL" id="KAI5385785.1"/>
    </source>
</evidence>
<keyword evidence="2" id="KW-1185">Reference proteome</keyword>
<accession>A0A9D4VL70</accession>
<reference evidence="1 2" key="1">
    <citation type="journal article" date="2022" name="Nat. Genet.">
        <title>Improved pea reference genome and pan-genome highlight genomic features and evolutionary characteristics.</title>
        <authorList>
            <person name="Yang T."/>
            <person name="Liu R."/>
            <person name="Luo Y."/>
            <person name="Hu S."/>
            <person name="Wang D."/>
            <person name="Wang C."/>
            <person name="Pandey M.K."/>
            <person name="Ge S."/>
            <person name="Xu Q."/>
            <person name="Li N."/>
            <person name="Li G."/>
            <person name="Huang Y."/>
            <person name="Saxena R.K."/>
            <person name="Ji Y."/>
            <person name="Li M."/>
            <person name="Yan X."/>
            <person name="He Y."/>
            <person name="Liu Y."/>
            <person name="Wang X."/>
            <person name="Xiang C."/>
            <person name="Varshney R.K."/>
            <person name="Ding H."/>
            <person name="Gao S."/>
            <person name="Zong X."/>
        </authorList>
    </citation>
    <scope>NUCLEOTIDE SEQUENCE [LARGE SCALE GENOMIC DNA]</scope>
    <source>
        <strain evidence="1 2">cv. Zhongwan 6</strain>
    </source>
</reference>
<evidence type="ECO:0000313" key="2">
    <source>
        <dbReference type="Proteomes" id="UP001058974"/>
    </source>
</evidence>
<dbReference type="AlphaFoldDB" id="A0A9D4VL70"/>
<dbReference type="EMBL" id="JAMSHJ010000007">
    <property type="protein sequence ID" value="KAI5385785.1"/>
    <property type="molecule type" value="Genomic_DNA"/>
</dbReference>
<gene>
    <name evidence="1" type="ORF">KIW84_072407</name>
</gene>